<dbReference type="AlphaFoldDB" id="A0A5S4GNR5"/>
<dbReference type="Gene3D" id="6.20.20.10">
    <property type="match status" value="1"/>
</dbReference>
<reference evidence="2 3" key="1">
    <citation type="submission" date="2019-05" db="EMBL/GenBank/DDBJ databases">
        <title>Draft genome sequence of Actinomadura geliboluensis A8036.</title>
        <authorList>
            <person name="Saricaoglu S."/>
            <person name="Isik K."/>
        </authorList>
    </citation>
    <scope>NUCLEOTIDE SEQUENCE [LARGE SCALE GENOMIC DNA]</scope>
    <source>
        <strain evidence="2 3">A8036</strain>
    </source>
</reference>
<sequence>MATLILLGMAAALVWAVSVYTYPFRPCRRCQGTGRKPGSTRRRFGPCNRCGGTGRTQRTGSRTAHRTVLSVRSELAKERQRKRDRRAADRGTHPRRLEDR</sequence>
<feature type="region of interest" description="Disordered" evidence="1">
    <location>
        <begin position="30"/>
        <end position="100"/>
    </location>
</feature>
<protein>
    <submittedName>
        <fullName evidence="2">Uncharacterized protein</fullName>
    </submittedName>
</protein>
<name>A0A5S4GNR5_9ACTN</name>
<proteinExistence type="predicted"/>
<organism evidence="2 3">
    <name type="scientific">Actinomadura geliboluensis</name>
    <dbReference type="NCBI Taxonomy" id="882440"/>
    <lineage>
        <taxon>Bacteria</taxon>
        <taxon>Bacillati</taxon>
        <taxon>Actinomycetota</taxon>
        <taxon>Actinomycetes</taxon>
        <taxon>Streptosporangiales</taxon>
        <taxon>Thermomonosporaceae</taxon>
        <taxon>Actinomadura</taxon>
    </lineage>
</organism>
<dbReference type="Proteomes" id="UP000305238">
    <property type="component" value="Unassembled WGS sequence"/>
</dbReference>
<dbReference type="EMBL" id="VCKZ01000201">
    <property type="protein sequence ID" value="TMR34595.1"/>
    <property type="molecule type" value="Genomic_DNA"/>
</dbReference>
<evidence type="ECO:0000313" key="3">
    <source>
        <dbReference type="Proteomes" id="UP000305238"/>
    </source>
</evidence>
<dbReference type="RefSeq" id="WP_138638922.1">
    <property type="nucleotide sequence ID" value="NZ_VCKZ01000201.1"/>
</dbReference>
<accession>A0A5S4GNR5</accession>
<evidence type="ECO:0000313" key="2">
    <source>
        <dbReference type="EMBL" id="TMR34595.1"/>
    </source>
</evidence>
<dbReference type="SUPFAM" id="SSF57938">
    <property type="entry name" value="DnaJ/Hsp40 cysteine-rich domain"/>
    <property type="match status" value="1"/>
</dbReference>
<dbReference type="InterPro" id="IPR036410">
    <property type="entry name" value="HSP_DnaJ_Cys-rich_dom_sf"/>
</dbReference>
<gene>
    <name evidence="2" type="ORF">ETD96_25005</name>
</gene>
<feature type="compositionally biased region" description="Basic and acidic residues" evidence="1">
    <location>
        <begin position="86"/>
        <end position="100"/>
    </location>
</feature>
<dbReference type="OrthoDB" id="3483744at2"/>
<comment type="caution">
    <text evidence="2">The sequence shown here is derived from an EMBL/GenBank/DDBJ whole genome shotgun (WGS) entry which is preliminary data.</text>
</comment>
<keyword evidence="3" id="KW-1185">Reference proteome</keyword>
<evidence type="ECO:0000256" key="1">
    <source>
        <dbReference type="SAM" id="MobiDB-lite"/>
    </source>
</evidence>